<dbReference type="SUPFAM" id="SSF75217">
    <property type="entry name" value="alpha/beta knot"/>
    <property type="match status" value="1"/>
</dbReference>
<dbReference type="EMBL" id="KF900929">
    <property type="protein sequence ID" value="AIF11872.1"/>
    <property type="molecule type" value="Genomic_DNA"/>
</dbReference>
<dbReference type="PANTHER" id="PTHR46429">
    <property type="entry name" value="23S RRNA (GUANOSINE-2'-O-)-METHYLTRANSFERASE RLMB"/>
    <property type="match status" value="1"/>
</dbReference>
<gene>
    <name evidence="4" type="primary">spoU</name>
</gene>
<feature type="domain" description="tRNA/rRNA methyltransferase SpoU type" evidence="3">
    <location>
        <begin position="90"/>
        <end position="226"/>
    </location>
</feature>
<dbReference type="PANTHER" id="PTHR46429:SF1">
    <property type="entry name" value="23S RRNA (GUANOSINE-2'-O-)-METHYLTRANSFERASE RLMB"/>
    <property type="match status" value="1"/>
</dbReference>
<reference evidence="4" key="1">
    <citation type="journal article" date="2014" name="Genome Biol. Evol.">
        <title>Pangenome evidence for extensive interdomain horizontal transfer affecting lineage core and shell genes in uncultured planktonic thaumarchaeota and euryarchaeota.</title>
        <authorList>
            <person name="Deschamps P."/>
            <person name="Zivanovic Y."/>
            <person name="Moreira D."/>
            <person name="Rodriguez-Valera F."/>
            <person name="Lopez-Garcia P."/>
        </authorList>
    </citation>
    <scope>NUCLEOTIDE SEQUENCE</scope>
</reference>
<keyword evidence="1 4" id="KW-0489">Methyltransferase</keyword>
<dbReference type="GO" id="GO:0005829">
    <property type="term" value="C:cytosol"/>
    <property type="evidence" value="ECO:0007669"/>
    <property type="project" value="TreeGrafter"/>
</dbReference>
<sequence length="234" mass="25249">MATALQEMADGGEVVNLILARRDSDSEDLGALCDQASSLGVEMIEVSDNDISRMAVGVVVGQNIPEALALVGRTPNGSLEEVLARGGLVWLLHGITYTGNAGFSVRTAEISGADAVIIDGEFSHDERRNAERQSVRAHRFIPTIWEKSETAIKLAKAAGFRVLAIEDVGEVEPWDCDLTGNILCVVGSERHGVPEWLLESADEIIRLPMTGFVPSYNLQVAVSVVALEALRQRR</sequence>
<evidence type="ECO:0000313" key="4">
    <source>
        <dbReference type="EMBL" id="AIF11872.1"/>
    </source>
</evidence>
<evidence type="ECO:0000256" key="1">
    <source>
        <dbReference type="ARBA" id="ARBA00022603"/>
    </source>
</evidence>
<proteinExistence type="predicted"/>
<name>A0A075HBP6_9EURY</name>
<dbReference type="Gene3D" id="3.40.1280.10">
    <property type="match status" value="1"/>
</dbReference>
<dbReference type="InterPro" id="IPR001537">
    <property type="entry name" value="SpoU_MeTrfase"/>
</dbReference>
<keyword evidence="2" id="KW-0808">Transferase</keyword>
<dbReference type="InterPro" id="IPR029028">
    <property type="entry name" value="Alpha/beta_knot_MTases"/>
</dbReference>
<evidence type="ECO:0000259" key="3">
    <source>
        <dbReference type="Pfam" id="PF00588"/>
    </source>
</evidence>
<accession>A0A075HBP6</accession>
<dbReference type="InterPro" id="IPR004441">
    <property type="entry name" value="rRNA_MeTrfase_TrmH"/>
</dbReference>
<dbReference type="GO" id="GO:0008173">
    <property type="term" value="F:RNA methyltransferase activity"/>
    <property type="evidence" value="ECO:0007669"/>
    <property type="project" value="InterPro"/>
</dbReference>
<protein>
    <submittedName>
        <fullName evidence="4">rRNA methylase (SpoU)</fullName>
    </submittedName>
</protein>
<dbReference type="GO" id="GO:0006396">
    <property type="term" value="P:RNA processing"/>
    <property type="evidence" value="ECO:0007669"/>
    <property type="project" value="InterPro"/>
</dbReference>
<evidence type="ECO:0000256" key="2">
    <source>
        <dbReference type="ARBA" id="ARBA00022679"/>
    </source>
</evidence>
<organism evidence="4">
    <name type="scientific">uncultured marine group II/III euryarchaeote KM3_53_G07</name>
    <dbReference type="NCBI Taxonomy" id="1456458"/>
    <lineage>
        <taxon>Archaea</taxon>
        <taxon>Methanobacteriati</taxon>
        <taxon>Methanobacteriota</taxon>
        <taxon>environmental samples</taxon>
    </lineage>
</organism>
<dbReference type="Pfam" id="PF00588">
    <property type="entry name" value="SpoU_methylase"/>
    <property type="match status" value="1"/>
</dbReference>
<dbReference type="GO" id="GO:0032259">
    <property type="term" value="P:methylation"/>
    <property type="evidence" value="ECO:0007669"/>
    <property type="project" value="UniProtKB-KW"/>
</dbReference>
<dbReference type="GO" id="GO:0003723">
    <property type="term" value="F:RNA binding"/>
    <property type="evidence" value="ECO:0007669"/>
    <property type="project" value="InterPro"/>
</dbReference>
<dbReference type="AlphaFoldDB" id="A0A075HBP6"/>
<dbReference type="InterPro" id="IPR029026">
    <property type="entry name" value="tRNA_m1G_MTases_N"/>
</dbReference>